<feature type="non-terminal residue" evidence="1">
    <location>
        <position position="1"/>
    </location>
</feature>
<organism evidence="1 2">
    <name type="scientific">Cetraspora pellucida</name>
    <dbReference type="NCBI Taxonomy" id="1433469"/>
    <lineage>
        <taxon>Eukaryota</taxon>
        <taxon>Fungi</taxon>
        <taxon>Fungi incertae sedis</taxon>
        <taxon>Mucoromycota</taxon>
        <taxon>Glomeromycotina</taxon>
        <taxon>Glomeromycetes</taxon>
        <taxon>Diversisporales</taxon>
        <taxon>Gigasporaceae</taxon>
        <taxon>Cetraspora</taxon>
    </lineage>
</organism>
<name>A0A9N9JUT3_9GLOM</name>
<protein>
    <submittedName>
        <fullName evidence="1">12838_t:CDS:1</fullName>
    </submittedName>
</protein>
<dbReference type="EMBL" id="CAJVQA010030059">
    <property type="protein sequence ID" value="CAG8798435.1"/>
    <property type="molecule type" value="Genomic_DNA"/>
</dbReference>
<sequence length="52" mass="6032">VGLQFDITEQSNITEKLEQQSNINDQYEQFDLVKLAKQSNSFNIFSTFVEDS</sequence>
<dbReference type="AlphaFoldDB" id="A0A9N9JUT3"/>
<comment type="caution">
    <text evidence="1">The sequence shown here is derived from an EMBL/GenBank/DDBJ whole genome shotgun (WGS) entry which is preliminary data.</text>
</comment>
<evidence type="ECO:0000313" key="1">
    <source>
        <dbReference type="EMBL" id="CAG8798435.1"/>
    </source>
</evidence>
<evidence type="ECO:0000313" key="2">
    <source>
        <dbReference type="Proteomes" id="UP000789759"/>
    </source>
</evidence>
<proteinExistence type="predicted"/>
<dbReference type="Proteomes" id="UP000789759">
    <property type="component" value="Unassembled WGS sequence"/>
</dbReference>
<feature type="non-terminal residue" evidence="1">
    <location>
        <position position="52"/>
    </location>
</feature>
<reference evidence="1" key="1">
    <citation type="submission" date="2021-06" db="EMBL/GenBank/DDBJ databases">
        <authorList>
            <person name="Kallberg Y."/>
            <person name="Tangrot J."/>
            <person name="Rosling A."/>
        </authorList>
    </citation>
    <scope>NUCLEOTIDE SEQUENCE</scope>
    <source>
        <strain evidence="1">FL966</strain>
    </source>
</reference>
<gene>
    <name evidence="1" type="ORF">CPELLU_LOCUS17520</name>
</gene>
<keyword evidence="2" id="KW-1185">Reference proteome</keyword>
<accession>A0A9N9JUT3</accession>